<evidence type="ECO:0000256" key="1">
    <source>
        <dbReference type="SAM" id="Phobius"/>
    </source>
</evidence>
<reference evidence="3" key="1">
    <citation type="journal article" date="2019" name="Int. J. Syst. Evol. Microbiol.">
        <title>The Global Catalogue of Microorganisms (GCM) 10K type strain sequencing project: providing services to taxonomists for standard genome sequencing and annotation.</title>
        <authorList>
            <consortium name="The Broad Institute Genomics Platform"/>
            <consortium name="The Broad Institute Genome Sequencing Center for Infectious Disease"/>
            <person name="Wu L."/>
            <person name="Ma J."/>
        </authorList>
    </citation>
    <scope>NUCLEOTIDE SEQUENCE [LARGE SCALE GENOMIC DNA]</scope>
    <source>
        <strain evidence="3">JCM 10083</strain>
    </source>
</reference>
<keyword evidence="1" id="KW-0812">Transmembrane</keyword>
<gene>
    <name evidence="2" type="ORF">ACFQVD_26810</name>
</gene>
<feature type="transmembrane region" description="Helical" evidence="1">
    <location>
        <begin position="20"/>
        <end position="41"/>
    </location>
</feature>
<protein>
    <submittedName>
        <fullName evidence="2">Uncharacterized protein</fullName>
    </submittedName>
</protein>
<accession>A0ABW2T4V7</accession>
<keyword evidence="3" id="KW-1185">Reference proteome</keyword>
<evidence type="ECO:0000313" key="3">
    <source>
        <dbReference type="Proteomes" id="UP001596514"/>
    </source>
</evidence>
<proteinExistence type="predicted"/>
<dbReference type="RefSeq" id="WP_343981835.1">
    <property type="nucleotide sequence ID" value="NZ_BAAAGK010000233.1"/>
</dbReference>
<sequence length="51" mass="5966">MADRRLRIGRLSIYVEPRDIWVGVYVAPAAIYVCPLPLLVVKWDRKEVRRG</sequence>
<evidence type="ECO:0000313" key="2">
    <source>
        <dbReference type="EMBL" id="MFC7603730.1"/>
    </source>
</evidence>
<organism evidence="2 3">
    <name type="scientific">Streptosporangium amethystogenes subsp. fukuiense</name>
    <dbReference type="NCBI Taxonomy" id="698418"/>
    <lineage>
        <taxon>Bacteria</taxon>
        <taxon>Bacillati</taxon>
        <taxon>Actinomycetota</taxon>
        <taxon>Actinomycetes</taxon>
        <taxon>Streptosporangiales</taxon>
        <taxon>Streptosporangiaceae</taxon>
        <taxon>Streptosporangium</taxon>
    </lineage>
</organism>
<keyword evidence="1" id="KW-1133">Transmembrane helix</keyword>
<keyword evidence="1" id="KW-0472">Membrane</keyword>
<dbReference type="EMBL" id="JBHTEE010000001">
    <property type="protein sequence ID" value="MFC7603730.1"/>
    <property type="molecule type" value="Genomic_DNA"/>
</dbReference>
<name>A0ABW2T4V7_9ACTN</name>
<dbReference type="Proteomes" id="UP001596514">
    <property type="component" value="Unassembled WGS sequence"/>
</dbReference>
<comment type="caution">
    <text evidence="2">The sequence shown here is derived from an EMBL/GenBank/DDBJ whole genome shotgun (WGS) entry which is preliminary data.</text>
</comment>